<proteinExistence type="predicted"/>
<keyword evidence="1" id="KW-0472">Membrane</keyword>
<reference evidence="3" key="1">
    <citation type="journal article" date="2019" name="Int. J. Syst. Evol. Microbiol.">
        <title>The Global Catalogue of Microorganisms (GCM) 10K type strain sequencing project: providing services to taxonomists for standard genome sequencing and annotation.</title>
        <authorList>
            <consortium name="The Broad Institute Genomics Platform"/>
            <consortium name="The Broad Institute Genome Sequencing Center for Infectious Disease"/>
            <person name="Wu L."/>
            <person name="Ma J."/>
        </authorList>
    </citation>
    <scope>NUCLEOTIDE SEQUENCE [LARGE SCALE GENOMIC DNA]</scope>
    <source>
        <strain evidence="3">JCM 17440</strain>
    </source>
</reference>
<evidence type="ECO:0000313" key="3">
    <source>
        <dbReference type="Proteomes" id="UP001501710"/>
    </source>
</evidence>
<organism evidence="2 3">
    <name type="scientific">Actinomadura meridiana</name>
    <dbReference type="NCBI Taxonomy" id="559626"/>
    <lineage>
        <taxon>Bacteria</taxon>
        <taxon>Bacillati</taxon>
        <taxon>Actinomycetota</taxon>
        <taxon>Actinomycetes</taxon>
        <taxon>Streptosporangiales</taxon>
        <taxon>Thermomonosporaceae</taxon>
        <taxon>Actinomadura</taxon>
    </lineage>
</organism>
<protein>
    <submittedName>
        <fullName evidence="2">Uncharacterized protein</fullName>
    </submittedName>
</protein>
<dbReference type="EMBL" id="BAABAS010000006">
    <property type="protein sequence ID" value="GAA4232570.1"/>
    <property type="molecule type" value="Genomic_DNA"/>
</dbReference>
<gene>
    <name evidence="2" type="ORF">GCM10022254_32790</name>
</gene>
<comment type="caution">
    <text evidence="2">The sequence shown here is derived from an EMBL/GenBank/DDBJ whole genome shotgun (WGS) entry which is preliminary data.</text>
</comment>
<feature type="transmembrane region" description="Helical" evidence="1">
    <location>
        <begin position="29"/>
        <end position="48"/>
    </location>
</feature>
<accession>A0ABP8C3K1</accession>
<keyword evidence="1" id="KW-0812">Transmembrane</keyword>
<keyword evidence="3" id="KW-1185">Reference proteome</keyword>
<feature type="transmembrane region" description="Helical" evidence="1">
    <location>
        <begin position="6"/>
        <end position="22"/>
    </location>
</feature>
<dbReference type="Proteomes" id="UP001501710">
    <property type="component" value="Unassembled WGS sequence"/>
</dbReference>
<sequence>MHLMNVSIPLVVVLGVVAWIAWRFLGLRVWHAVICLLFGFFLAATSAAPEIRRLVAVIVESLSSGQS</sequence>
<keyword evidence="1" id="KW-1133">Transmembrane helix</keyword>
<evidence type="ECO:0000256" key="1">
    <source>
        <dbReference type="SAM" id="Phobius"/>
    </source>
</evidence>
<name>A0ABP8C3K1_9ACTN</name>
<evidence type="ECO:0000313" key="2">
    <source>
        <dbReference type="EMBL" id="GAA4232570.1"/>
    </source>
</evidence>